<organism evidence="1 2">
    <name type="scientific">Araneus ventricosus</name>
    <name type="common">Orbweaver spider</name>
    <name type="synonym">Epeira ventricosa</name>
    <dbReference type="NCBI Taxonomy" id="182803"/>
    <lineage>
        <taxon>Eukaryota</taxon>
        <taxon>Metazoa</taxon>
        <taxon>Ecdysozoa</taxon>
        <taxon>Arthropoda</taxon>
        <taxon>Chelicerata</taxon>
        <taxon>Arachnida</taxon>
        <taxon>Araneae</taxon>
        <taxon>Araneomorphae</taxon>
        <taxon>Entelegynae</taxon>
        <taxon>Araneoidea</taxon>
        <taxon>Araneidae</taxon>
        <taxon>Araneus</taxon>
    </lineage>
</organism>
<comment type="caution">
    <text evidence="1">The sequence shown here is derived from an EMBL/GenBank/DDBJ whole genome shotgun (WGS) entry which is preliminary data.</text>
</comment>
<dbReference type="EMBL" id="BGPR01000560">
    <property type="protein sequence ID" value="GBM26466.1"/>
    <property type="molecule type" value="Genomic_DNA"/>
</dbReference>
<dbReference type="AlphaFoldDB" id="A0A4Y2EDW7"/>
<protein>
    <submittedName>
        <fullName evidence="1">Uncharacterized protein</fullName>
    </submittedName>
</protein>
<evidence type="ECO:0000313" key="1">
    <source>
        <dbReference type="EMBL" id="GBM26466.1"/>
    </source>
</evidence>
<proteinExistence type="predicted"/>
<sequence>MPYNYTKIVLYVSRVAGIRKGGGRQTYLKNSRVPFLPHVRSLLDTFSRSFVSVNAPNELDWHNQIYIYAGLTKTLQKFVIVRRNSFLSLKNKTRHVQLLTQKSAARTNDSRRDADLILEIWVQKATSHPKERRSRVTDLAPNM</sequence>
<keyword evidence="2" id="KW-1185">Reference proteome</keyword>
<evidence type="ECO:0000313" key="2">
    <source>
        <dbReference type="Proteomes" id="UP000499080"/>
    </source>
</evidence>
<gene>
    <name evidence="1" type="ORF">AVEN_126963_1</name>
</gene>
<name>A0A4Y2EDW7_ARAVE</name>
<reference evidence="1 2" key="1">
    <citation type="journal article" date="2019" name="Sci. Rep.">
        <title>Orb-weaving spider Araneus ventricosus genome elucidates the spidroin gene catalogue.</title>
        <authorList>
            <person name="Kono N."/>
            <person name="Nakamura H."/>
            <person name="Ohtoshi R."/>
            <person name="Moran D.A.P."/>
            <person name="Shinohara A."/>
            <person name="Yoshida Y."/>
            <person name="Fujiwara M."/>
            <person name="Mori M."/>
            <person name="Tomita M."/>
            <person name="Arakawa K."/>
        </authorList>
    </citation>
    <scope>NUCLEOTIDE SEQUENCE [LARGE SCALE GENOMIC DNA]</scope>
</reference>
<accession>A0A4Y2EDW7</accession>
<dbReference type="Proteomes" id="UP000499080">
    <property type="component" value="Unassembled WGS sequence"/>
</dbReference>